<proteinExistence type="predicted"/>
<dbReference type="AlphaFoldDB" id="A0A514CFW4"/>
<gene>
    <name evidence="1" type="ORF">FKX85_06545</name>
</gene>
<dbReference type="RefSeq" id="WP_141613965.1">
    <property type="nucleotide sequence ID" value="NZ_CP041253.1"/>
</dbReference>
<dbReference type="KEGG" id="echi:FKX85_06545"/>
<accession>A0A514CFW4</accession>
<evidence type="ECO:0000313" key="1">
    <source>
        <dbReference type="EMBL" id="QDH78711.1"/>
    </source>
</evidence>
<dbReference type="EMBL" id="CP041253">
    <property type="protein sequence ID" value="QDH78711.1"/>
    <property type="molecule type" value="Genomic_DNA"/>
</dbReference>
<reference evidence="1 2" key="1">
    <citation type="submission" date="2019-06" db="EMBL/GenBank/DDBJ databases">
        <title>Echinicola alkalisoli sp. nov. isolated from saline soil.</title>
        <authorList>
            <person name="Sun J.-Q."/>
            <person name="Xu L."/>
        </authorList>
    </citation>
    <scope>NUCLEOTIDE SEQUENCE [LARGE SCALE GENOMIC DNA]</scope>
    <source>
        <strain evidence="1 2">LN3S3</strain>
    </source>
</reference>
<protein>
    <submittedName>
        <fullName evidence="1">Uncharacterized protein</fullName>
    </submittedName>
</protein>
<dbReference type="OrthoDB" id="7060002at2"/>
<evidence type="ECO:0000313" key="2">
    <source>
        <dbReference type="Proteomes" id="UP000316614"/>
    </source>
</evidence>
<name>A0A514CFW4_9BACT</name>
<organism evidence="1 2">
    <name type="scientific">Echinicola soli</name>
    <dbReference type="NCBI Taxonomy" id="2591634"/>
    <lineage>
        <taxon>Bacteria</taxon>
        <taxon>Pseudomonadati</taxon>
        <taxon>Bacteroidota</taxon>
        <taxon>Cytophagia</taxon>
        <taxon>Cytophagales</taxon>
        <taxon>Cyclobacteriaceae</taxon>
        <taxon>Echinicola</taxon>
    </lineage>
</organism>
<dbReference type="Proteomes" id="UP000316614">
    <property type="component" value="Chromosome"/>
</dbReference>
<keyword evidence="2" id="KW-1185">Reference proteome</keyword>
<sequence>MEQLSGNNWIERKAFQKIFSPFNETGTQVWTVSRVKELHPQVVRMVVNLAQLEFINFIRICDETLAASSENYPKRPKVPVTQMNHPSAIGIELFYDTDYRTVDFNDINSPVKGNGGKMVDAVLRDFPKGWQPAVIMDWSNGFWDRMEEKYHDLQWIR</sequence>